<keyword evidence="3" id="KW-1185">Reference proteome</keyword>
<evidence type="ECO:0000256" key="1">
    <source>
        <dbReference type="SAM" id="MobiDB-lite"/>
    </source>
</evidence>
<accession>A0A1W6YK32</accession>
<name>A0A1W6YK32_9BORD</name>
<proteinExistence type="predicted"/>
<dbReference type="OrthoDB" id="8634073at2"/>
<dbReference type="Proteomes" id="UP000194151">
    <property type="component" value="Chromosome"/>
</dbReference>
<protein>
    <submittedName>
        <fullName evidence="2">Uncharacterized protein</fullName>
    </submittedName>
</protein>
<dbReference type="RefSeq" id="WP_086064592.1">
    <property type="nucleotide sequence ID" value="NZ_CP021108.1"/>
</dbReference>
<feature type="region of interest" description="Disordered" evidence="1">
    <location>
        <begin position="343"/>
        <end position="364"/>
    </location>
</feature>
<dbReference type="KEGG" id="bgv:CAL12_11705"/>
<reference evidence="2 3" key="1">
    <citation type="submission" date="2017-05" db="EMBL/GenBank/DDBJ databases">
        <title>Complete and WGS of Bordetella genogroups.</title>
        <authorList>
            <person name="Spilker T."/>
            <person name="LiPuma J."/>
        </authorList>
    </citation>
    <scope>NUCLEOTIDE SEQUENCE [LARGE SCALE GENOMIC DNA]</scope>
    <source>
        <strain evidence="2 3">AU19157</strain>
    </source>
</reference>
<gene>
    <name evidence="2" type="ORF">CAL12_11705</name>
</gene>
<evidence type="ECO:0000313" key="2">
    <source>
        <dbReference type="EMBL" id="ARP81398.1"/>
    </source>
</evidence>
<dbReference type="AlphaFoldDB" id="A0A1W6YK32"/>
<sequence length="364" mass="39502">MSVAAIHSAPAPALFPVVNASPPASPFGQGAAAESFASYATGSTQPERAGCTLADAQSAATQRELNTRVLAHLHDTIGLQNNVKLLKRASAELAESIRRVLDDRGSGTTPGATQPVAGRQAAFDFIVADAKRTGLFDELKSAGIQRLKDSGNHEAMIEQVMAREADAGRPRDRAWAESWIERQFDPSGIDAAYRAGEPYMDLSAMYEGAWAYGGNKGCAAVYGDRTDVQAAGPYKVRFIASRSASDNRSAMSYIVENQLTGETTAPRPYDERGTIIEVQGLRARMFGAPADGDMFSFDTPARYRLRYPDGNNRILSLDDQKALYKSLVFNRLFEPVVRGPNMETPEETVDEAFRQPVAAVDRSR</sequence>
<dbReference type="EMBL" id="CP021108">
    <property type="protein sequence ID" value="ARP81398.1"/>
    <property type="molecule type" value="Genomic_DNA"/>
</dbReference>
<evidence type="ECO:0000313" key="3">
    <source>
        <dbReference type="Proteomes" id="UP000194151"/>
    </source>
</evidence>
<organism evidence="2 3">
    <name type="scientific">Bordetella genomosp. 8</name>
    <dbReference type="NCBI Taxonomy" id="1416806"/>
    <lineage>
        <taxon>Bacteria</taxon>
        <taxon>Pseudomonadati</taxon>
        <taxon>Pseudomonadota</taxon>
        <taxon>Betaproteobacteria</taxon>
        <taxon>Burkholderiales</taxon>
        <taxon>Alcaligenaceae</taxon>
        <taxon>Bordetella</taxon>
    </lineage>
</organism>